<reference evidence="2" key="1">
    <citation type="journal article" date="2020" name="Stud. Mycol.">
        <title>101 Dothideomycetes genomes: a test case for predicting lifestyles and emergence of pathogens.</title>
        <authorList>
            <person name="Haridas S."/>
            <person name="Albert R."/>
            <person name="Binder M."/>
            <person name="Bloem J."/>
            <person name="Labutti K."/>
            <person name="Salamov A."/>
            <person name="Andreopoulos B."/>
            <person name="Baker S."/>
            <person name="Barry K."/>
            <person name="Bills G."/>
            <person name="Bluhm B."/>
            <person name="Cannon C."/>
            <person name="Castanera R."/>
            <person name="Culley D."/>
            <person name="Daum C."/>
            <person name="Ezra D."/>
            <person name="Gonzalez J."/>
            <person name="Henrissat B."/>
            <person name="Kuo A."/>
            <person name="Liang C."/>
            <person name="Lipzen A."/>
            <person name="Lutzoni F."/>
            <person name="Magnuson J."/>
            <person name="Mondo S."/>
            <person name="Nolan M."/>
            <person name="Ohm R."/>
            <person name="Pangilinan J."/>
            <person name="Park H.-J."/>
            <person name="Ramirez L."/>
            <person name="Alfaro M."/>
            <person name="Sun H."/>
            <person name="Tritt A."/>
            <person name="Yoshinaga Y."/>
            <person name="Zwiers L.-H."/>
            <person name="Turgeon B."/>
            <person name="Goodwin S."/>
            <person name="Spatafora J."/>
            <person name="Crous P."/>
            <person name="Grigoriev I."/>
        </authorList>
    </citation>
    <scope>NUCLEOTIDE SEQUENCE</scope>
    <source>
        <strain evidence="2">CBS 473.64</strain>
    </source>
</reference>
<dbReference type="OrthoDB" id="5398685at2759"/>
<feature type="region of interest" description="Disordered" evidence="1">
    <location>
        <begin position="54"/>
        <end position="80"/>
    </location>
</feature>
<organism evidence="2 3">
    <name type="scientific">Massarina eburnea CBS 473.64</name>
    <dbReference type="NCBI Taxonomy" id="1395130"/>
    <lineage>
        <taxon>Eukaryota</taxon>
        <taxon>Fungi</taxon>
        <taxon>Dikarya</taxon>
        <taxon>Ascomycota</taxon>
        <taxon>Pezizomycotina</taxon>
        <taxon>Dothideomycetes</taxon>
        <taxon>Pleosporomycetidae</taxon>
        <taxon>Pleosporales</taxon>
        <taxon>Massarineae</taxon>
        <taxon>Massarinaceae</taxon>
        <taxon>Massarina</taxon>
    </lineage>
</organism>
<gene>
    <name evidence="2" type="ORF">P280DRAFT_513577</name>
</gene>
<evidence type="ECO:0000256" key="1">
    <source>
        <dbReference type="SAM" id="MobiDB-lite"/>
    </source>
</evidence>
<proteinExistence type="predicted"/>
<dbReference type="Proteomes" id="UP000799753">
    <property type="component" value="Unassembled WGS sequence"/>
</dbReference>
<dbReference type="EMBL" id="MU006777">
    <property type="protein sequence ID" value="KAF2645681.1"/>
    <property type="molecule type" value="Genomic_DNA"/>
</dbReference>
<accession>A0A6A6SFK0</accession>
<evidence type="ECO:0000313" key="2">
    <source>
        <dbReference type="EMBL" id="KAF2645681.1"/>
    </source>
</evidence>
<sequence length="80" mass="8281">MASKPTGDSGDAPAEPDFAKAFEELAQGERAAAALETHLDSLEQKIEELLAKADEDEKTLKAQSDAATGKPSPGDGAPSR</sequence>
<evidence type="ECO:0000313" key="3">
    <source>
        <dbReference type="Proteomes" id="UP000799753"/>
    </source>
</evidence>
<name>A0A6A6SFK0_9PLEO</name>
<dbReference type="AlphaFoldDB" id="A0A6A6SFK0"/>
<protein>
    <submittedName>
        <fullName evidence="2">Uncharacterized protein</fullName>
    </submittedName>
</protein>
<keyword evidence="3" id="KW-1185">Reference proteome</keyword>